<gene>
    <name evidence="1" type="ORF">RM538_02925</name>
</gene>
<evidence type="ECO:0008006" key="3">
    <source>
        <dbReference type="Google" id="ProtNLM"/>
    </source>
</evidence>
<dbReference type="PROSITE" id="PS51257">
    <property type="entry name" value="PROKAR_LIPOPROTEIN"/>
    <property type="match status" value="1"/>
</dbReference>
<evidence type="ECO:0000313" key="2">
    <source>
        <dbReference type="Proteomes" id="UP001254488"/>
    </source>
</evidence>
<dbReference type="Proteomes" id="UP001254488">
    <property type="component" value="Unassembled WGS sequence"/>
</dbReference>
<comment type="caution">
    <text evidence="1">The sequence shown here is derived from an EMBL/GenBank/DDBJ whole genome shotgun (WGS) entry which is preliminary data.</text>
</comment>
<keyword evidence="2" id="KW-1185">Reference proteome</keyword>
<accession>A0ABU2YAW9</accession>
<reference evidence="1 2" key="1">
    <citation type="submission" date="2023-09" db="EMBL/GenBank/DDBJ databases">
        <authorList>
            <person name="Rey-Velasco X."/>
        </authorList>
    </citation>
    <scope>NUCLEOTIDE SEQUENCE [LARGE SCALE GENOMIC DNA]</scope>
    <source>
        <strain evidence="1 2">W242</strain>
    </source>
</reference>
<dbReference type="EMBL" id="JAVRHZ010000001">
    <property type="protein sequence ID" value="MDT0554940.1"/>
    <property type="molecule type" value="Genomic_DNA"/>
</dbReference>
<protein>
    <recommendedName>
        <fullName evidence="3">Lipoprotein</fullName>
    </recommendedName>
</protein>
<dbReference type="RefSeq" id="WP_311331896.1">
    <property type="nucleotide sequence ID" value="NZ_JAVRHZ010000001.1"/>
</dbReference>
<sequence length="188" mass="22003">MNNILKKGTYLIFVILLISCGTNKDINNTKVNTYPNSKYKKSRTAYSGTLNKTEYDELIKKLETELKTTFPTDKSILINYNQKAPNCIIVRLSEETNTQVIKNRISISSRMSSNYDAIDFFVYTQDSYNKEIYEQMTEFIVDSGFFYENVFTEHQNCAGFLIIKPNGEFYKQYGEDYYTVVKEFLEKK</sequence>
<proteinExistence type="predicted"/>
<organism evidence="1 2">
    <name type="scientific">Patiriisocius hiemis</name>
    <dbReference type="NCBI Taxonomy" id="3075604"/>
    <lineage>
        <taxon>Bacteria</taxon>
        <taxon>Pseudomonadati</taxon>
        <taxon>Bacteroidota</taxon>
        <taxon>Flavobacteriia</taxon>
        <taxon>Flavobacteriales</taxon>
        <taxon>Flavobacteriaceae</taxon>
        <taxon>Patiriisocius</taxon>
    </lineage>
</organism>
<name>A0ABU2YAW9_9FLAO</name>
<evidence type="ECO:0000313" key="1">
    <source>
        <dbReference type="EMBL" id="MDT0554940.1"/>
    </source>
</evidence>